<evidence type="ECO:0000256" key="1">
    <source>
        <dbReference type="SAM" id="MobiDB-lite"/>
    </source>
</evidence>
<feature type="region of interest" description="Disordered" evidence="1">
    <location>
        <begin position="128"/>
        <end position="191"/>
    </location>
</feature>
<dbReference type="Proteomes" id="UP001633002">
    <property type="component" value="Unassembled WGS sequence"/>
</dbReference>
<gene>
    <name evidence="2" type="ORF">R1sor_019719</name>
</gene>
<organism evidence="2 3">
    <name type="scientific">Riccia sorocarpa</name>
    <dbReference type="NCBI Taxonomy" id="122646"/>
    <lineage>
        <taxon>Eukaryota</taxon>
        <taxon>Viridiplantae</taxon>
        <taxon>Streptophyta</taxon>
        <taxon>Embryophyta</taxon>
        <taxon>Marchantiophyta</taxon>
        <taxon>Marchantiopsida</taxon>
        <taxon>Marchantiidae</taxon>
        <taxon>Marchantiales</taxon>
        <taxon>Ricciaceae</taxon>
        <taxon>Riccia</taxon>
    </lineage>
</organism>
<feature type="compositionally biased region" description="Polar residues" evidence="1">
    <location>
        <begin position="179"/>
        <end position="191"/>
    </location>
</feature>
<reference evidence="2 3" key="1">
    <citation type="submission" date="2024-09" db="EMBL/GenBank/DDBJ databases">
        <title>Chromosome-scale assembly of Riccia sorocarpa.</title>
        <authorList>
            <person name="Paukszto L."/>
        </authorList>
    </citation>
    <scope>NUCLEOTIDE SEQUENCE [LARGE SCALE GENOMIC DNA]</scope>
    <source>
        <strain evidence="2">LP-2024</strain>
        <tissue evidence="2">Aerial parts of the thallus</tissue>
    </source>
</reference>
<sequence>MKRHEGNGDQETAAANDLIAQLDKLTVAAGDQAESSVHISKKVSALKFAQKLEQEPGPPLKSCTAQVIFGGPLPLEAAVENPRATLLWDPSKKRPPVVTVDIERDESGTRACRLQLPIRFLDLPEVVQGTGHQGPTREDPFVSRSSNGDCPPKPGKPQASSKGSSSPVPPSFAAFEPEISNSDSASLESNRSGKVLTQALVVYEPTVFSAFQAAKPASSAPTDIPLAPIIVEVTDSDEVLPDREP</sequence>
<proteinExistence type="predicted"/>
<keyword evidence="3" id="KW-1185">Reference proteome</keyword>
<protein>
    <submittedName>
        <fullName evidence="2">Uncharacterized protein</fullName>
    </submittedName>
</protein>
<feature type="compositionally biased region" description="Low complexity" evidence="1">
    <location>
        <begin position="156"/>
        <end position="178"/>
    </location>
</feature>
<dbReference type="EMBL" id="JBJQOH010000001">
    <property type="protein sequence ID" value="KAL3701697.1"/>
    <property type="molecule type" value="Genomic_DNA"/>
</dbReference>
<dbReference type="AlphaFoldDB" id="A0ABD3IHM8"/>
<evidence type="ECO:0000313" key="3">
    <source>
        <dbReference type="Proteomes" id="UP001633002"/>
    </source>
</evidence>
<evidence type="ECO:0000313" key="2">
    <source>
        <dbReference type="EMBL" id="KAL3701697.1"/>
    </source>
</evidence>
<accession>A0ABD3IHM8</accession>
<comment type="caution">
    <text evidence="2">The sequence shown here is derived from an EMBL/GenBank/DDBJ whole genome shotgun (WGS) entry which is preliminary data.</text>
</comment>
<name>A0ABD3IHM8_9MARC</name>